<evidence type="ECO:0000313" key="3">
    <source>
        <dbReference type="Proteomes" id="UP001181046"/>
    </source>
</evidence>
<protein>
    <submittedName>
        <fullName evidence="2">Uncharacterized protein</fullName>
    </submittedName>
</protein>
<comment type="caution">
    <text evidence="2">The sequence shown here is derived from an EMBL/GenBank/DDBJ whole genome shotgun (WGS) entry which is preliminary data.</text>
</comment>
<proteinExistence type="predicted"/>
<accession>A0ABU3FB86</accession>
<feature type="transmembrane region" description="Helical" evidence="1">
    <location>
        <begin position="55"/>
        <end position="75"/>
    </location>
</feature>
<keyword evidence="1" id="KW-0472">Membrane</keyword>
<keyword evidence="3" id="KW-1185">Reference proteome</keyword>
<name>A0ABU3FB86_9ENTE</name>
<sequence>MRNRECVNCGSTEFHQVENGWKCDYCGTLYLDSETITPQQKQPLYQPHQHKKRRINGLVAVVIIWVGLSLSYFIFKSDTSDSGDAVSYEPLDPEMTDSSTPKNFPGKWTQSIYESVKVATEHYHDDTEKYTFEGGSSYEELEKLVGKPDTVISWEKEDYGMPPRTQATWDKTSDGGYTENSISVTYEKNTMMIVDKDSY</sequence>
<evidence type="ECO:0000256" key="1">
    <source>
        <dbReference type="SAM" id="Phobius"/>
    </source>
</evidence>
<keyword evidence="1" id="KW-1133">Transmembrane helix</keyword>
<gene>
    <name evidence="2" type="ORF">P7H27_09135</name>
</gene>
<dbReference type="RefSeq" id="WP_311830126.1">
    <property type="nucleotide sequence ID" value="NZ_JARQAJ010000005.1"/>
</dbReference>
<organism evidence="2 3">
    <name type="scientific">Enterococcus xiangfangensis</name>
    <dbReference type="NCBI Taxonomy" id="1296537"/>
    <lineage>
        <taxon>Bacteria</taxon>
        <taxon>Bacillati</taxon>
        <taxon>Bacillota</taxon>
        <taxon>Bacilli</taxon>
        <taxon>Lactobacillales</taxon>
        <taxon>Enterococcaceae</taxon>
        <taxon>Enterococcus</taxon>
    </lineage>
</organism>
<evidence type="ECO:0000313" key="2">
    <source>
        <dbReference type="EMBL" id="MDT2759928.1"/>
    </source>
</evidence>
<keyword evidence="1" id="KW-0812">Transmembrane</keyword>
<dbReference type="EMBL" id="JARQAJ010000005">
    <property type="protein sequence ID" value="MDT2759928.1"/>
    <property type="molecule type" value="Genomic_DNA"/>
</dbReference>
<dbReference type="Proteomes" id="UP001181046">
    <property type="component" value="Unassembled WGS sequence"/>
</dbReference>
<reference evidence="2" key="1">
    <citation type="submission" date="2023-03" db="EMBL/GenBank/DDBJ databases">
        <authorList>
            <person name="Shen W."/>
            <person name="Cai J."/>
        </authorList>
    </citation>
    <scope>NUCLEOTIDE SEQUENCE</scope>
    <source>
        <strain evidence="2">P66-3</strain>
    </source>
</reference>